<organism evidence="2 3">
    <name type="scientific">Jatrophihabitans telluris</name>
    <dbReference type="NCBI Taxonomy" id="2038343"/>
    <lineage>
        <taxon>Bacteria</taxon>
        <taxon>Bacillati</taxon>
        <taxon>Actinomycetota</taxon>
        <taxon>Actinomycetes</taxon>
        <taxon>Jatrophihabitantales</taxon>
        <taxon>Jatrophihabitantaceae</taxon>
        <taxon>Jatrophihabitans</taxon>
    </lineage>
</organism>
<reference evidence="2" key="1">
    <citation type="journal article" date="2018" name="Int. J. Syst. Evol. Microbiol.">
        <title>Jatrophihabitans telluris sp. nov., isolated from sediment soil of lava forest wetlands and the emended description of the genus Jatrophihabitans.</title>
        <authorList>
            <person name="Lee K.C."/>
            <person name="Suh M.K."/>
            <person name="Eom M.K."/>
            <person name="Kim K.K."/>
            <person name="Kim J.S."/>
            <person name="Kim D.S."/>
            <person name="Ko S.H."/>
            <person name="Shin Y.K."/>
            <person name="Lee J.S."/>
        </authorList>
    </citation>
    <scope>NUCLEOTIDE SEQUENCE</scope>
    <source>
        <strain evidence="2">N237</strain>
    </source>
</reference>
<dbReference type="EMBL" id="CP097332">
    <property type="protein sequence ID" value="UQX86989.1"/>
    <property type="molecule type" value="Genomic_DNA"/>
</dbReference>
<sequence>MTDEGYVLGHSEAELRRLETQARMKDPITRRFAIEAGVGPGMRVLDVGSGAGDVAVLLADLVGEHGQVVGVDRSVVGVAAARAKVAGRGLSNVAFVVGGAAEVSFDEPFDAVVGRYVLQFQPDPAAMLAALASHAKPGAPIVFHELDWSGVRSVPSAPLYDRVCRWCVAAVEGSGASAHMGLGLAAAFTSAGLPEPVLRLESLIAAAEHARDNLALIANIARTLAPAMAEHGIAQIDELDPDTLVDRMQAEVLANGTVLTAHLEIGAWAYQPRGR</sequence>
<dbReference type="Gene3D" id="3.40.50.150">
    <property type="entry name" value="Vaccinia Virus protein VP39"/>
    <property type="match status" value="1"/>
</dbReference>
<dbReference type="RefSeq" id="WP_249769410.1">
    <property type="nucleotide sequence ID" value="NZ_CP097332.1"/>
</dbReference>
<dbReference type="Proteomes" id="UP001056336">
    <property type="component" value="Chromosome"/>
</dbReference>
<dbReference type="InterPro" id="IPR025714">
    <property type="entry name" value="Methyltranfer_dom"/>
</dbReference>
<feature type="domain" description="Methyltransferase" evidence="1">
    <location>
        <begin position="40"/>
        <end position="147"/>
    </location>
</feature>
<reference evidence="2" key="2">
    <citation type="submission" date="2022-05" db="EMBL/GenBank/DDBJ databases">
        <authorList>
            <person name="Kim J.-S."/>
            <person name="Lee K."/>
            <person name="Suh M."/>
            <person name="Eom M."/>
            <person name="Kim J.-S."/>
            <person name="Kim D.-S."/>
            <person name="Ko S.-H."/>
            <person name="Shin Y."/>
            <person name="Lee J.-S."/>
        </authorList>
    </citation>
    <scope>NUCLEOTIDE SEQUENCE</scope>
    <source>
        <strain evidence="2">N237</strain>
    </source>
</reference>
<evidence type="ECO:0000313" key="3">
    <source>
        <dbReference type="Proteomes" id="UP001056336"/>
    </source>
</evidence>
<dbReference type="GO" id="GO:0032259">
    <property type="term" value="P:methylation"/>
    <property type="evidence" value="ECO:0007669"/>
    <property type="project" value="UniProtKB-KW"/>
</dbReference>
<gene>
    <name evidence="2" type="ORF">M6D93_11795</name>
</gene>
<evidence type="ECO:0000259" key="1">
    <source>
        <dbReference type="Pfam" id="PF13847"/>
    </source>
</evidence>
<dbReference type="InterPro" id="IPR029063">
    <property type="entry name" value="SAM-dependent_MTases_sf"/>
</dbReference>
<evidence type="ECO:0000313" key="2">
    <source>
        <dbReference type="EMBL" id="UQX86989.1"/>
    </source>
</evidence>
<dbReference type="GO" id="GO:0008168">
    <property type="term" value="F:methyltransferase activity"/>
    <property type="evidence" value="ECO:0007669"/>
    <property type="project" value="UniProtKB-KW"/>
</dbReference>
<name>A0ABY4QTF7_9ACTN</name>
<keyword evidence="2" id="KW-0808">Transferase</keyword>
<dbReference type="PANTHER" id="PTHR43861">
    <property type="entry name" value="TRANS-ACONITATE 2-METHYLTRANSFERASE-RELATED"/>
    <property type="match status" value="1"/>
</dbReference>
<keyword evidence="3" id="KW-1185">Reference proteome</keyword>
<keyword evidence="2" id="KW-0489">Methyltransferase</keyword>
<proteinExistence type="predicted"/>
<dbReference type="CDD" id="cd02440">
    <property type="entry name" value="AdoMet_MTases"/>
    <property type="match status" value="1"/>
</dbReference>
<dbReference type="SUPFAM" id="SSF53335">
    <property type="entry name" value="S-adenosyl-L-methionine-dependent methyltransferases"/>
    <property type="match status" value="1"/>
</dbReference>
<dbReference type="Pfam" id="PF13847">
    <property type="entry name" value="Methyltransf_31"/>
    <property type="match status" value="1"/>
</dbReference>
<protein>
    <submittedName>
        <fullName evidence="2">Methyltransferase domain-containing protein</fullName>
    </submittedName>
</protein>
<accession>A0ABY4QTF7</accession>